<evidence type="ECO:0000313" key="3">
    <source>
        <dbReference type="Proteomes" id="UP000299102"/>
    </source>
</evidence>
<dbReference type="OrthoDB" id="47802at2759"/>
<comment type="caution">
    <text evidence="2">The sequence shown here is derived from an EMBL/GenBank/DDBJ whole genome shotgun (WGS) entry which is preliminary data.</text>
</comment>
<protein>
    <submittedName>
        <fullName evidence="2">Uncharacterized protein</fullName>
    </submittedName>
</protein>
<evidence type="ECO:0000256" key="1">
    <source>
        <dbReference type="SAM" id="MobiDB-lite"/>
    </source>
</evidence>
<name>A0A4C1YHC8_EUMVA</name>
<reference evidence="2 3" key="1">
    <citation type="journal article" date="2019" name="Commun. Biol.">
        <title>The bagworm genome reveals a unique fibroin gene that provides high tensile strength.</title>
        <authorList>
            <person name="Kono N."/>
            <person name="Nakamura H."/>
            <person name="Ohtoshi R."/>
            <person name="Tomita M."/>
            <person name="Numata K."/>
            <person name="Arakawa K."/>
        </authorList>
    </citation>
    <scope>NUCLEOTIDE SEQUENCE [LARGE SCALE GENOMIC DNA]</scope>
</reference>
<sequence>MCLEKRLEPDIEKHQKNRRVLDQQLKWKWATYNEQQRVNAGQTGAHGKVQRQQAATTKRERRGLRAPTVRTELSLRRPARALAKNSVQYSNARGREKERYTKVESRKEKESEAVDFVS</sequence>
<accession>A0A4C1YHC8</accession>
<dbReference type="EMBL" id="BGZK01001261">
    <property type="protein sequence ID" value="GBP75781.1"/>
    <property type="molecule type" value="Genomic_DNA"/>
</dbReference>
<gene>
    <name evidence="2" type="ORF">EVAR_60094_1</name>
</gene>
<evidence type="ECO:0000313" key="2">
    <source>
        <dbReference type="EMBL" id="GBP75781.1"/>
    </source>
</evidence>
<proteinExistence type="predicted"/>
<keyword evidence="3" id="KW-1185">Reference proteome</keyword>
<feature type="region of interest" description="Disordered" evidence="1">
    <location>
        <begin position="38"/>
        <end position="118"/>
    </location>
</feature>
<dbReference type="AlphaFoldDB" id="A0A4C1YHC8"/>
<feature type="compositionally biased region" description="Basic and acidic residues" evidence="1">
    <location>
        <begin position="93"/>
        <end position="112"/>
    </location>
</feature>
<dbReference type="Proteomes" id="UP000299102">
    <property type="component" value="Unassembled WGS sequence"/>
</dbReference>
<organism evidence="2 3">
    <name type="scientific">Eumeta variegata</name>
    <name type="common">Bagworm moth</name>
    <name type="synonym">Eumeta japonica</name>
    <dbReference type="NCBI Taxonomy" id="151549"/>
    <lineage>
        <taxon>Eukaryota</taxon>
        <taxon>Metazoa</taxon>
        <taxon>Ecdysozoa</taxon>
        <taxon>Arthropoda</taxon>
        <taxon>Hexapoda</taxon>
        <taxon>Insecta</taxon>
        <taxon>Pterygota</taxon>
        <taxon>Neoptera</taxon>
        <taxon>Endopterygota</taxon>
        <taxon>Lepidoptera</taxon>
        <taxon>Glossata</taxon>
        <taxon>Ditrysia</taxon>
        <taxon>Tineoidea</taxon>
        <taxon>Psychidae</taxon>
        <taxon>Oiketicinae</taxon>
        <taxon>Eumeta</taxon>
    </lineage>
</organism>